<name>A0ACD4DF13_9NOCA</name>
<sequence>MRVFVDDDTCRGHGACLAGCPEVFDLSDDGYAVTLVSEIPPEHEEAARQAAAACPERAIRLG</sequence>
<accession>A0ACD4DF13</accession>
<keyword evidence="2" id="KW-1185">Reference proteome</keyword>
<evidence type="ECO:0000313" key="1">
    <source>
        <dbReference type="EMBL" id="UYP18624.1"/>
    </source>
</evidence>
<gene>
    <name evidence="1" type="ORF">OED52_18575</name>
</gene>
<reference evidence="1" key="1">
    <citation type="submission" date="2022-10" db="EMBL/GenBank/DDBJ databases">
        <title>Rhodococcus ferula Z13 complete genome.</title>
        <authorList>
            <person name="Long X."/>
            <person name="Zang M."/>
        </authorList>
    </citation>
    <scope>NUCLEOTIDE SEQUENCE</scope>
    <source>
        <strain evidence="1">Z13</strain>
    </source>
</reference>
<dbReference type="Proteomes" id="UP001156484">
    <property type="component" value="Chromosome"/>
</dbReference>
<evidence type="ECO:0000313" key="2">
    <source>
        <dbReference type="Proteomes" id="UP001156484"/>
    </source>
</evidence>
<protein>
    <submittedName>
        <fullName evidence="1">Ferredoxin</fullName>
    </submittedName>
</protein>
<organism evidence="1 2">
    <name type="scientific">Rhodococcus sacchari</name>
    <dbReference type="NCBI Taxonomy" id="2962047"/>
    <lineage>
        <taxon>Bacteria</taxon>
        <taxon>Bacillati</taxon>
        <taxon>Actinomycetota</taxon>
        <taxon>Actinomycetes</taxon>
        <taxon>Mycobacteriales</taxon>
        <taxon>Nocardiaceae</taxon>
        <taxon>Rhodococcus</taxon>
    </lineage>
</organism>
<dbReference type="EMBL" id="CP107551">
    <property type="protein sequence ID" value="UYP18624.1"/>
    <property type="molecule type" value="Genomic_DNA"/>
</dbReference>
<proteinExistence type="predicted"/>